<dbReference type="AlphaFoldDB" id="A0A6C0CUK7"/>
<comment type="similarity">
    <text evidence="2">In the N-terminal section; belongs to the dihydrofolate reductase family.</text>
</comment>
<evidence type="ECO:0000313" key="11">
    <source>
        <dbReference type="EMBL" id="QHT07842.1"/>
    </source>
</evidence>
<keyword evidence="6" id="KW-0545">Nucleotide biosynthesis</keyword>
<dbReference type="InterPro" id="IPR036926">
    <property type="entry name" value="Thymidate_synth/dCMP_Mease_sf"/>
</dbReference>
<dbReference type="GO" id="GO:0006231">
    <property type="term" value="P:dTMP biosynthetic process"/>
    <property type="evidence" value="ECO:0007669"/>
    <property type="project" value="InterPro"/>
</dbReference>
<sequence length="470" mass="54437">MIISCIVAVGKNGGIAVDGQDLPWSIPEDLKYFRKVTEDKVVIMGRKTFFSIPEKYRPLKNRLNIVITNKKHLYMDEYIEKTNLLFGNYVECMDYLNSSEHVSKYSKECVIIGGQEVYNQFKPFISKIYLTEINHRKQINYTHFFFKIPNTFKIIDHSELHQHNEYLFRFLTLERDIMPCHNHDMTYLKMCQKVLQQGHHRDDRTGTGTVAIFADQMKFDLSSSIPILTTKRVPWKSCVEELLWFLRGDTNAKILDDKGVKIWNKNSTRDFLDGVGLTHLNEGDCGANYSFQWRHFGADYVDCNTSYGNQGIDQIAKIEDLLKNDRHNRRIFLSAWNPCDLNRTVLPPCHVSAQFFVDNNDCLHCHMYQRSCDMFLGVPWNILSYSILTRILAMRSGLKPGSLAISTGDTHIYKDHLEQVSEQMSRECLASPLLLIDEKVKTKNIEDITIDDFEMIGYLPHSAIKANMSA</sequence>
<evidence type="ECO:0000256" key="7">
    <source>
        <dbReference type="ARBA" id="ARBA00023268"/>
    </source>
</evidence>
<comment type="similarity">
    <text evidence="1">In the C-terminal section; belongs to the thymidylate synthase family.</text>
</comment>
<dbReference type="NCBIfam" id="TIGR03284">
    <property type="entry name" value="thym_sym"/>
    <property type="match status" value="1"/>
</dbReference>
<dbReference type="InterPro" id="IPR023451">
    <property type="entry name" value="Thymidate_synth/dCMP_Mease_dom"/>
</dbReference>
<dbReference type="GO" id="GO:0032259">
    <property type="term" value="P:methylation"/>
    <property type="evidence" value="ECO:0007669"/>
    <property type="project" value="UniProtKB-KW"/>
</dbReference>
<organism evidence="11">
    <name type="scientific">viral metagenome</name>
    <dbReference type="NCBI Taxonomy" id="1070528"/>
    <lineage>
        <taxon>unclassified sequences</taxon>
        <taxon>metagenomes</taxon>
        <taxon>organismal metagenomes</taxon>
    </lineage>
</organism>
<dbReference type="Gene3D" id="3.40.430.10">
    <property type="entry name" value="Dihydrofolate Reductase, subunit A"/>
    <property type="match status" value="1"/>
</dbReference>
<evidence type="ECO:0000256" key="1">
    <source>
        <dbReference type="ARBA" id="ARBA00006900"/>
    </source>
</evidence>
<keyword evidence="7" id="KW-0511">Multifunctional enzyme</keyword>
<dbReference type="PANTHER" id="PTHR11548:SF1">
    <property type="entry name" value="THYMIDYLATE SYNTHASE 1"/>
    <property type="match status" value="1"/>
</dbReference>
<evidence type="ECO:0000256" key="3">
    <source>
        <dbReference type="ARBA" id="ARBA00011947"/>
    </source>
</evidence>
<dbReference type="InterPro" id="IPR024072">
    <property type="entry name" value="DHFR-like_dom_sf"/>
</dbReference>
<dbReference type="Gene3D" id="3.30.572.10">
    <property type="entry name" value="Thymidylate synthase/dCMP hydroxymethylase domain"/>
    <property type="match status" value="1"/>
</dbReference>
<dbReference type="SUPFAM" id="SSF53597">
    <property type="entry name" value="Dihydrofolate reductase-like"/>
    <property type="match status" value="1"/>
</dbReference>
<dbReference type="InterPro" id="IPR001796">
    <property type="entry name" value="DHFR_dom"/>
</dbReference>
<dbReference type="CDD" id="cd00209">
    <property type="entry name" value="DHFR"/>
    <property type="match status" value="1"/>
</dbReference>
<dbReference type="GO" id="GO:0004146">
    <property type="term" value="F:dihydrofolate reductase activity"/>
    <property type="evidence" value="ECO:0007669"/>
    <property type="project" value="UniProtKB-EC"/>
</dbReference>
<evidence type="ECO:0000259" key="10">
    <source>
        <dbReference type="PROSITE" id="PS51330"/>
    </source>
</evidence>
<dbReference type="PROSITE" id="PS00091">
    <property type="entry name" value="THYMIDYLATE_SYNTHASE"/>
    <property type="match status" value="1"/>
</dbReference>
<comment type="catalytic activity">
    <reaction evidence="9">
        <text>(6S)-5,6,7,8-tetrahydrofolate + NADP(+) = 7,8-dihydrofolate + NADPH + H(+)</text>
        <dbReference type="Rhea" id="RHEA:15009"/>
        <dbReference type="ChEBI" id="CHEBI:15378"/>
        <dbReference type="ChEBI" id="CHEBI:57451"/>
        <dbReference type="ChEBI" id="CHEBI:57453"/>
        <dbReference type="ChEBI" id="CHEBI:57783"/>
        <dbReference type="ChEBI" id="CHEBI:58349"/>
        <dbReference type="EC" id="1.5.1.3"/>
    </reaction>
</comment>
<evidence type="ECO:0000256" key="6">
    <source>
        <dbReference type="ARBA" id="ARBA00022727"/>
    </source>
</evidence>
<accession>A0A6C0CUK7</accession>
<evidence type="ECO:0000256" key="8">
    <source>
        <dbReference type="ARBA" id="ARBA00047344"/>
    </source>
</evidence>
<dbReference type="Pfam" id="PF00186">
    <property type="entry name" value="DHFR_1"/>
    <property type="match status" value="1"/>
</dbReference>
<proteinExistence type="inferred from homology"/>
<dbReference type="PROSITE" id="PS51330">
    <property type="entry name" value="DHFR_2"/>
    <property type="match status" value="1"/>
</dbReference>
<dbReference type="GO" id="GO:0005829">
    <property type="term" value="C:cytosol"/>
    <property type="evidence" value="ECO:0007669"/>
    <property type="project" value="TreeGrafter"/>
</dbReference>
<protein>
    <recommendedName>
        <fullName evidence="3">thymidylate synthase</fullName>
        <ecNumber evidence="3">2.1.1.45</ecNumber>
    </recommendedName>
</protein>
<dbReference type="InterPro" id="IPR000398">
    <property type="entry name" value="Thymidylate_synthase"/>
</dbReference>
<dbReference type="CDD" id="cd00351">
    <property type="entry name" value="TS_Pyrimidine_HMase"/>
    <property type="match status" value="1"/>
</dbReference>
<evidence type="ECO:0000256" key="5">
    <source>
        <dbReference type="ARBA" id="ARBA00022679"/>
    </source>
</evidence>
<name>A0A6C0CUK7_9ZZZZ</name>
<dbReference type="PANTHER" id="PTHR11548">
    <property type="entry name" value="THYMIDYLATE SYNTHASE 1"/>
    <property type="match status" value="1"/>
</dbReference>
<keyword evidence="5" id="KW-0808">Transferase</keyword>
<dbReference type="EC" id="2.1.1.45" evidence="3"/>
<dbReference type="Pfam" id="PF00303">
    <property type="entry name" value="Thymidylat_synt"/>
    <property type="match status" value="1"/>
</dbReference>
<dbReference type="HAMAP" id="MF_00008">
    <property type="entry name" value="Thymidy_synth_bact"/>
    <property type="match status" value="1"/>
</dbReference>
<dbReference type="GO" id="GO:0004799">
    <property type="term" value="F:thymidylate synthase activity"/>
    <property type="evidence" value="ECO:0007669"/>
    <property type="project" value="UniProtKB-EC"/>
</dbReference>
<dbReference type="SUPFAM" id="SSF55831">
    <property type="entry name" value="Thymidylate synthase/dCMP hydroxymethylase"/>
    <property type="match status" value="1"/>
</dbReference>
<evidence type="ECO:0000256" key="2">
    <source>
        <dbReference type="ARBA" id="ARBA00010176"/>
    </source>
</evidence>
<dbReference type="InterPro" id="IPR045097">
    <property type="entry name" value="Thymidate_synth/dCMP_Mease"/>
</dbReference>
<feature type="domain" description="DHFR" evidence="10">
    <location>
        <begin position="2"/>
        <end position="175"/>
    </location>
</feature>
<dbReference type="GO" id="GO:0046654">
    <property type="term" value="P:tetrahydrofolate biosynthetic process"/>
    <property type="evidence" value="ECO:0007669"/>
    <property type="project" value="InterPro"/>
</dbReference>
<keyword evidence="4" id="KW-0489">Methyltransferase</keyword>
<dbReference type="PRINTS" id="PR00108">
    <property type="entry name" value="THYMDSNTHASE"/>
</dbReference>
<evidence type="ECO:0000256" key="4">
    <source>
        <dbReference type="ARBA" id="ARBA00022603"/>
    </source>
</evidence>
<evidence type="ECO:0000256" key="9">
    <source>
        <dbReference type="ARBA" id="ARBA00048873"/>
    </source>
</evidence>
<comment type="catalytic activity">
    <reaction evidence="8">
        <text>dUMP + (6R)-5,10-methylene-5,6,7,8-tetrahydrofolate = 7,8-dihydrofolate + dTMP</text>
        <dbReference type="Rhea" id="RHEA:12104"/>
        <dbReference type="ChEBI" id="CHEBI:15636"/>
        <dbReference type="ChEBI" id="CHEBI:57451"/>
        <dbReference type="ChEBI" id="CHEBI:63528"/>
        <dbReference type="ChEBI" id="CHEBI:246422"/>
        <dbReference type="EC" id="2.1.1.45"/>
    </reaction>
</comment>
<dbReference type="GO" id="GO:0005739">
    <property type="term" value="C:mitochondrion"/>
    <property type="evidence" value="ECO:0007669"/>
    <property type="project" value="TreeGrafter"/>
</dbReference>
<dbReference type="InterPro" id="IPR020940">
    <property type="entry name" value="Thymidylate_synthase_AS"/>
</dbReference>
<dbReference type="FunFam" id="3.30.572.10:FF:000008">
    <property type="entry name" value="thymidylate synthase isoform X2"/>
    <property type="match status" value="1"/>
</dbReference>
<reference evidence="11" key="1">
    <citation type="journal article" date="2020" name="Nature">
        <title>Giant virus diversity and host interactions through global metagenomics.</title>
        <authorList>
            <person name="Schulz F."/>
            <person name="Roux S."/>
            <person name="Paez-Espino D."/>
            <person name="Jungbluth S."/>
            <person name="Walsh D.A."/>
            <person name="Denef V.J."/>
            <person name="McMahon K.D."/>
            <person name="Konstantinidis K.T."/>
            <person name="Eloe-Fadrosh E.A."/>
            <person name="Kyrpides N.C."/>
            <person name="Woyke T."/>
        </authorList>
    </citation>
    <scope>NUCLEOTIDE SEQUENCE</scope>
    <source>
        <strain evidence="11">GVMAG-M-3300021964-36</strain>
    </source>
</reference>
<dbReference type="EMBL" id="MN739487">
    <property type="protein sequence ID" value="QHT07842.1"/>
    <property type="molecule type" value="Genomic_DNA"/>
</dbReference>